<evidence type="ECO:0000256" key="7">
    <source>
        <dbReference type="SAM" id="Phobius"/>
    </source>
</evidence>
<proteinExistence type="inferred from homology"/>
<dbReference type="GO" id="GO:0043190">
    <property type="term" value="C:ATP-binding cassette (ABC) transporter complex"/>
    <property type="evidence" value="ECO:0007669"/>
    <property type="project" value="InterPro"/>
</dbReference>
<dbReference type="Pfam" id="PF02361">
    <property type="entry name" value="CbiQ"/>
    <property type="match status" value="1"/>
</dbReference>
<dbReference type="PANTHER" id="PTHR34857:SF2">
    <property type="entry name" value="SLL0384 PROTEIN"/>
    <property type="match status" value="1"/>
</dbReference>
<feature type="transmembrane region" description="Helical" evidence="7">
    <location>
        <begin position="76"/>
        <end position="102"/>
    </location>
</feature>
<evidence type="ECO:0000256" key="3">
    <source>
        <dbReference type="ARBA" id="ARBA00022475"/>
    </source>
</evidence>
<accession>A0A495VEF8</accession>
<evidence type="ECO:0000313" key="8">
    <source>
        <dbReference type="EMBL" id="RKT47644.1"/>
    </source>
</evidence>
<dbReference type="GO" id="GO:0006824">
    <property type="term" value="P:cobalt ion transport"/>
    <property type="evidence" value="ECO:0007669"/>
    <property type="project" value="InterPro"/>
</dbReference>
<keyword evidence="5 7" id="KW-1133">Transmembrane helix</keyword>
<keyword evidence="4 7" id="KW-0812">Transmembrane</keyword>
<organism evidence="8 9">
    <name type="scientific">Thiocapsa rosea</name>
    <dbReference type="NCBI Taxonomy" id="69360"/>
    <lineage>
        <taxon>Bacteria</taxon>
        <taxon>Pseudomonadati</taxon>
        <taxon>Pseudomonadota</taxon>
        <taxon>Gammaproteobacteria</taxon>
        <taxon>Chromatiales</taxon>
        <taxon>Chromatiaceae</taxon>
        <taxon>Thiocapsa</taxon>
    </lineage>
</organism>
<keyword evidence="3" id="KW-1003">Cell membrane</keyword>
<feature type="transmembrane region" description="Helical" evidence="7">
    <location>
        <begin position="114"/>
        <end position="135"/>
    </location>
</feature>
<dbReference type="Proteomes" id="UP000274556">
    <property type="component" value="Unassembled WGS sequence"/>
</dbReference>
<dbReference type="InterPro" id="IPR003339">
    <property type="entry name" value="ABC/ECF_trnsptr_transmembrane"/>
</dbReference>
<evidence type="ECO:0000256" key="5">
    <source>
        <dbReference type="ARBA" id="ARBA00022989"/>
    </source>
</evidence>
<comment type="similarity">
    <text evidence="2">Belongs to the CbiQ family.</text>
</comment>
<dbReference type="NCBIfam" id="TIGR02454">
    <property type="entry name" value="ECF_T_CbiQ"/>
    <property type="match status" value="1"/>
</dbReference>
<dbReference type="InterPro" id="IPR012809">
    <property type="entry name" value="ECF_CbiQ"/>
</dbReference>
<name>A0A495VEF8_9GAMM</name>
<feature type="transmembrane region" description="Helical" evidence="7">
    <location>
        <begin position="239"/>
        <end position="258"/>
    </location>
</feature>
<dbReference type="CDD" id="cd16914">
    <property type="entry name" value="EcfT"/>
    <property type="match status" value="1"/>
</dbReference>
<evidence type="ECO:0000313" key="9">
    <source>
        <dbReference type="Proteomes" id="UP000274556"/>
    </source>
</evidence>
<comment type="subcellular location">
    <subcellularLocation>
        <location evidence="1">Cell membrane</location>
        <topology evidence="1">Multi-pass membrane protein</topology>
    </subcellularLocation>
</comment>
<dbReference type="InterPro" id="IPR051611">
    <property type="entry name" value="ECF_transporter_component"/>
</dbReference>
<feature type="transmembrane region" description="Helical" evidence="7">
    <location>
        <begin position="31"/>
        <end position="64"/>
    </location>
</feature>
<keyword evidence="9" id="KW-1185">Reference proteome</keyword>
<evidence type="ECO:0000256" key="4">
    <source>
        <dbReference type="ARBA" id="ARBA00022692"/>
    </source>
</evidence>
<dbReference type="OrthoDB" id="4533at2"/>
<evidence type="ECO:0000256" key="2">
    <source>
        <dbReference type="ARBA" id="ARBA00008564"/>
    </source>
</evidence>
<keyword evidence="6 7" id="KW-0472">Membrane</keyword>
<protein>
    <submittedName>
        <fullName evidence="8">Cobalt/nickel transport system permease protein</fullName>
    </submittedName>
</protein>
<dbReference type="AlphaFoldDB" id="A0A495VEF8"/>
<evidence type="ECO:0000256" key="1">
    <source>
        <dbReference type="ARBA" id="ARBA00004651"/>
    </source>
</evidence>
<sequence>MGHLLEPAECATTAGGARRGWLRDLDPRLRIVAATLFALVVVSLSGLQTLALALCLAILLMLWARLPAGPTLKRMAAMDGFMLFILLLLPFTVPGTPIFAWGSFSASAEGLHKAVAIVLKANAIVLALLALVGSLEAVTLGHALARLRMPATLVQLLLFTVRYITVIGEEYARLRTAMRARCFRPGNNRHTYRSLGYLVGMLLVRSLERSERILAAMRCRGFQGRFHLLDQFAYRPGDAVFAGAAAFAFAALLALDLLHANLV</sequence>
<gene>
    <name evidence="8" type="ORF">BDD21_5248</name>
</gene>
<dbReference type="EMBL" id="RBXL01000001">
    <property type="protein sequence ID" value="RKT47644.1"/>
    <property type="molecule type" value="Genomic_DNA"/>
</dbReference>
<dbReference type="RefSeq" id="WP_120799581.1">
    <property type="nucleotide sequence ID" value="NZ_RBXL01000001.1"/>
</dbReference>
<evidence type="ECO:0000256" key="6">
    <source>
        <dbReference type="ARBA" id="ARBA00023136"/>
    </source>
</evidence>
<comment type="caution">
    <text evidence="8">The sequence shown here is derived from an EMBL/GenBank/DDBJ whole genome shotgun (WGS) entry which is preliminary data.</text>
</comment>
<reference evidence="8 9" key="1">
    <citation type="submission" date="2018-10" db="EMBL/GenBank/DDBJ databases">
        <title>Genomic Encyclopedia of Archaeal and Bacterial Type Strains, Phase II (KMG-II): from individual species to whole genera.</title>
        <authorList>
            <person name="Goeker M."/>
        </authorList>
    </citation>
    <scope>NUCLEOTIDE SEQUENCE [LARGE SCALE GENOMIC DNA]</scope>
    <source>
        <strain evidence="8 9">DSM 235</strain>
    </source>
</reference>
<dbReference type="PANTHER" id="PTHR34857">
    <property type="entry name" value="SLL0384 PROTEIN"/>
    <property type="match status" value="1"/>
</dbReference>